<protein>
    <submittedName>
        <fullName evidence="2">Uncharacterized protein</fullName>
    </submittedName>
</protein>
<dbReference type="AlphaFoldDB" id="A0AAE0WYW7"/>
<sequence length="85" mass="9842">MAWESIAQHRIGSILGPVRPSLLHSAVFLCSDADLVVGLFVWRHHERIARSHRRLLSFIASASLHTIVLVIERIYLQFWHSWKCV</sequence>
<dbReference type="Proteomes" id="UP001270362">
    <property type="component" value="Unassembled WGS sequence"/>
</dbReference>
<evidence type="ECO:0000256" key="1">
    <source>
        <dbReference type="SAM" id="Phobius"/>
    </source>
</evidence>
<name>A0AAE0WYW7_9PEZI</name>
<proteinExistence type="predicted"/>
<reference evidence="2" key="1">
    <citation type="journal article" date="2023" name="Mol. Phylogenet. Evol.">
        <title>Genome-scale phylogeny and comparative genomics of the fungal order Sordariales.</title>
        <authorList>
            <person name="Hensen N."/>
            <person name="Bonometti L."/>
            <person name="Westerberg I."/>
            <person name="Brannstrom I.O."/>
            <person name="Guillou S."/>
            <person name="Cros-Aarteil S."/>
            <person name="Calhoun S."/>
            <person name="Haridas S."/>
            <person name="Kuo A."/>
            <person name="Mondo S."/>
            <person name="Pangilinan J."/>
            <person name="Riley R."/>
            <person name="LaButti K."/>
            <person name="Andreopoulos B."/>
            <person name="Lipzen A."/>
            <person name="Chen C."/>
            <person name="Yan M."/>
            <person name="Daum C."/>
            <person name="Ng V."/>
            <person name="Clum A."/>
            <person name="Steindorff A."/>
            <person name="Ohm R.A."/>
            <person name="Martin F."/>
            <person name="Silar P."/>
            <person name="Natvig D.O."/>
            <person name="Lalanne C."/>
            <person name="Gautier V."/>
            <person name="Ament-Velasquez S.L."/>
            <person name="Kruys A."/>
            <person name="Hutchinson M.I."/>
            <person name="Powell A.J."/>
            <person name="Barry K."/>
            <person name="Miller A.N."/>
            <person name="Grigoriev I.V."/>
            <person name="Debuchy R."/>
            <person name="Gladieux P."/>
            <person name="Hiltunen Thoren M."/>
            <person name="Johannesson H."/>
        </authorList>
    </citation>
    <scope>NUCLEOTIDE SEQUENCE</scope>
    <source>
        <strain evidence="2">CBS 314.62</strain>
    </source>
</reference>
<keyword evidence="1" id="KW-0812">Transmembrane</keyword>
<evidence type="ECO:0000313" key="2">
    <source>
        <dbReference type="EMBL" id="KAK3680887.1"/>
    </source>
</evidence>
<evidence type="ECO:0000313" key="3">
    <source>
        <dbReference type="Proteomes" id="UP001270362"/>
    </source>
</evidence>
<keyword evidence="3" id="KW-1185">Reference proteome</keyword>
<feature type="transmembrane region" description="Helical" evidence="1">
    <location>
        <begin position="55"/>
        <end position="76"/>
    </location>
</feature>
<gene>
    <name evidence="2" type="ORF">B0T22DRAFT_474320</name>
</gene>
<accession>A0AAE0WYW7</accession>
<keyword evidence="1" id="KW-1133">Transmembrane helix</keyword>
<keyword evidence="1" id="KW-0472">Membrane</keyword>
<dbReference type="EMBL" id="JAULSO010000009">
    <property type="protein sequence ID" value="KAK3680887.1"/>
    <property type="molecule type" value="Genomic_DNA"/>
</dbReference>
<feature type="transmembrane region" description="Helical" evidence="1">
    <location>
        <begin position="22"/>
        <end position="43"/>
    </location>
</feature>
<organism evidence="2 3">
    <name type="scientific">Podospora appendiculata</name>
    <dbReference type="NCBI Taxonomy" id="314037"/>
    <lineage>
        <taxon>Eukaryota</taxon>
        <taxon>Fungi</taxon>
        <taxon>Dikarya</taxon>
        <taxon>Ascomycota</taxon>
        <taxon>Pezizomycotina</taxon>
        <taxon>Sordariomycetes</taxon>
        <taxon>Sordariomycetidae</taxon>
        <taxon>Sordariales</taxon>
        <taxon>Podosporaceae</taxon>
        <taxon>Podospora</taxon>
    </lineage>
</organism>
<reference evidence="2" key="2">
    <citation type="submission" date="2023-06" db="EMBL/GenBank/DDBJ databases">
        <authorList>
            <consortium name="Lawrence Berkeley National Laboratory"/>
            <person name="Haridas S."/>
            <person name="Hensen N."/>
            <person name="Bonometti L."/>
            <person name="Westerberg I."/>
            <person name="Brannstrom I.O."/>
            <person name="Guillou S."/>
            <person name="Cros-Aarteil S."/>
            <person name="Calhoun S."/>
            <person name="Kuo A."/>
            <person name="Mondo S."/>
            <person name="Pangilinan J."/>
            <person name="Riley R."/>
            <person name="Labutti K."/>
            <person name="Andreopoulos B."/>
            <person name="Lipzen A."/>
            <person name="Chen C."/>
            <person name="Yanf M."/>
            <person name="Daum C."/>
            <person name="Ng V."/>
            <person name="Clum A."/>
            <person name="Steindorff A."/>
            <person name="Ohm R."/>
            <person name="Martin F."/>
            <person name="Silar P."/>
            <person name="Natvig D."/>
            <person name="Lalanne C."/>
            <person name="Gautier V."/>
            <person name="Ament-Velasquez S.L."/>
            <person name="Kruys A."/>
            <person name="Hutchinson M.I."/>
            <person name="Powell A.J."/>
            <person name="Barry K."/>
            <person name="Miller A.N."/>
            <person name="Grigoriev I.V."/>
            <person name="Debuchy R."/>
            <person name="Gladieux P."/>
            <person name="Thoren M.H."/>
            <person name="Johannesson H."/>
        </authorList>
    </citation>
    <scope>NUCLEOTIDE SEQUENCE</scope>
    <source>
        <strain evidence="2">CBS 314.62</strain>
    </source>
</reference>
<comment type="caution">
    <text evidence="2">The sequence shown here is derived from an EMBL/GenBank/DDBJ whole genome shotgun (WGS) entry which is preliminary data.</text>
</comment>